<reference evidence="2" key="2">
    <citation type="submission" date="2022-01" db="EMBL/GenBank/DDBJ databases">
        <authorList>
            <person name="Yamashiro T."/>
            <person name="Shiraishi A."/>
            <person name="Satake H."/>
            <person name="Nakayama K."/>
        </authorList>
    </citation>
    <scope>NUCLEOTIDE SEQUENCE</scope>
</reference>
<protein>
    <submittedName>
        <fullName evidence="2">Uncharacterized protein</fullName>
    </submittedName>
</protein>
<evidence type="ECO:0000313" key="2">
    <source>
        <dbReference type="EMBL" id="GJT25442.1"/>
    </source>
</evidence>
<accession>A0ABQ5CHB0</accession>
<gene>
    <name evidence="2" type="ORF">Tco_0895379</name>
</gene>
<organism evidence="2 3">
    <name type="scientific">Tanacetum coccineum</name>
    <dbReference type="NCBI Taxonomy" id="301880"/>
    <lineage>
        <taxon>Eukaryota</taxon>
        <taxon>Viridiplantae</taxon>
        <taxon>Streptophyta</taxon>
        <taxon>Embryophyta</taxon>
        <taxon>Tracheophyta</taxon>
        <taxon>Spermatophyta</taxon>
        <taxon>Magnoliopsida</taxon>
        <taxon>eudicotyledons</taxon>
        <taxon>Gunneridae</taxon>
        <taxon>Pentapetalae</taxon>
        <taxon>asterids</taxon>
        <taxon>campanulids</taxon>
        <taxon>Asterales</taxon>
        <taxon>Asteraceae</taxon>
        <taxon>Asteroideae</taxon>
        <taxon>Anthemideae</taxon>
        <taxon>Anthemidinae</taxon>
        <taxon>Tanacetum</taxon>
    </lineage>
</organism>
<sequence>MLNFEKQIVLKQIINRREFITPWDPDVALKRNVQKRLSKEFKPLSRNINLQLNSFEKSLVKEMKDDLKYVLSLEDEFDEKFDVKNDLSKPITPHYWPNVRELAFAKPHRVIASSESRNSSKNMPKFSSNDMVHNHYLEEAKKKIQERDRNSKTSVMPSARLPTTANGSKPKPGSTNQITRNWPTYKSSCVTKTDVPKAEHSNNSISFLDFKRFICSTCQKYIFNANHDACITNLLKEVNSRGTIFILWNGPHGTRGTNVVMSKYEYVGQDTRSQDGKDLKEKDLKISELKSKSKEKAQDQRSQSMKEQVYNKDNVQDQD</sequence>
<evidence type="ECO:0000256" key="1">
    <source>
        <dbReference type="SAM" id="MobiDB-lite"/>
    </source>
</evidence>
<comment type="caution">
    <text evidence="2">The sequence shown here is derived from an EMBL/GenBank/DDBJ whole genome shotgun (WGS) entry which is preliminary data.</text>
</comment>
<feature type="compositionally biased region" description="Basic and acidic residues" evidence="1">
    <location>
        <begin position="142"/>
        <end position="151"/>
    </location>
</feature>
<dbReference type="Proteomes" id="UP001151760">
    <property type="component" value="Unassembled WGS sequence"/>
</dbReference>
<keyword evidence="3" id="KW-1185">Reference proteome</keyword>
<proteinExistence type="predicted"/>
<evidence type="ECO:0000313" key="3">
    <source>
        <dbReference type="Proteomes" id="UP001151760"/>
    </source>
</evidence>
<feature type="compositionally biased region" description="Polar residues" evidence="1">
    <location>
        <begin position="152"/>
        <end position="181"/>
    </location>
</feature>
<feature type="region of interest" description="Disordered" evidence="1">
    <location>
        <begin position="142"/>
        <end position="181"/>
    </location>
</feature>
<dbReference type="EMBL" id="BQNB010014214">
    <property type="protein sequence ID" value="GJT25442.1"/>
    <property type="molecule type" value="Genomic_DNA"/>
</dbReference>
<name>A0ABQ5CHB0_9ASTR</name>
<feature type="compositionally biased region" description="Basic and acidic residues" evidence="1">
    <location>
        <begin position="272"/>
        <end position="299"/>
    </location>
</feature>
<reference evidence="2" key="1">
    <citation type="journal article" date="2022" name="Int. J. Mol. Sci.">
        <title>Draft Genome of Tanacetum Coccineum: Genomic Comparison of Closely Related Tanacetum-Family Plants.</title>
        <authorList>
            <person name="Yamashiro T."/>
            <person name="Shiraishi A."/>
            <person name="Nakayama K."/>
            <person name="Satake H."/>
        </authorList>
    </citation>
    <scope>NUCLEOTIDE SEQUENCE</scope>
</reference>
<feature type="region of interest" description="Disordered" evidence="1">
    <location>
        <begin position="271"/>
        <end position="319"/>
    </location>
</feature>